<accession>A0A314XV30</accession>
<evidence type="ECO:0000313" key="2">
    <source>
        <dbReference type="EMBL" id="PQP96649.1"/>
    </source>
</evidence>
<dbReference type="Proteomes" id="UP000250321">
    <property type="component" value="Unassembled WGS sequence"/>
</dbReference>
<sequence length="115" mass="12059">MLENSSSFGSTSSSPSLANLPPIRVHVEDGGGGGGGGGIRVQDQKMGIEEQFAQMTVGGGGQKQDEGSFVVLSPPPPMAIRLYRGLRCAAEFGHRVLESCCVGRRAIGSRRAGWR</sequence>
<feature type="compositionally biased region" description="Low complexity" evidence="1">
    <location>
        <begin position="1"/>
        <end position="16"/>
    </location>
</feature>
<keyword evidence="3" id="KW-1185">Reference proteome</keyword>
<dbReference type="AlphaFoldDB" id="A0A314XV30"/>
<gene>
    <name evidence="2" type="ORF">Pyn_39359</name>
</gene>
<comment type="caution">
    <text evidence="2">The sequence shown here is derived from an EMBL/GenBank/DDBJ whole genome shotgun (WGS) entry which is preliminary data.</text>
</comment>
<reference evidence="2 3" key="1">
    <citation type="submission" date="2018-02" db="EMBL/GenBank/DDBJ databases">
        <title>Draft genome of wild Prunus yedoensis var. nudiflora.</title>
        <authorList>
            <person name="Baek S."/>
            <person name="Kim J.-H."/>
            <person name="Choi K."/>
            <person name="Kim G.-B."/>
            <person name="Cho A."/>
            <person name="Jang H."/>
            <person name="Shin C.-H."/>
            <person name="Yu H.-J."/>
            <person name="Mun J.-H."/>
        </authorList>
    </citation>
    <scope>NUCLEOTIDE SEQUENCE [LARGE SCALE GENOMIC DNA]</scope>
    <source>
        <strain evidence="3">cv. Jeju island</strain>
        <tissue evidence="2">Leaf</tissue>
    </source>
</reference>
<dbReference type="EMBL" id="PJQY01002072">
    <property type="protein sequence ID" value="PQP96649.1"/>
    <property type="molecule type" value="Genomic_DNA"/>
</dbReference>
<feature type="region of interest" description="Disordered" evidence="1">
    <location>
        <begin position="1"/>
        <end position="41"/>
    </location>
</feature>
<proteinExistence type="predicted"/>
<protein>
    <submittedName>
        <fullName evidence="2">Uncharacterized protein</fullName>
    </submittedName>
</protein>
<name>A0A314XV30_PRUYE</name>
<feature type="compositionally biased region" description="Gly residues" evidence="1">
    <location>
        <begin position="30"/>
        <end position="39"/>
    </location>
</feature>
<evidence type="ECO:0000313" key="3">
    <source>
        <dbReference type="Proteomes" id="UP000250321"/>
    </source>
</evidence>
<organism evidence="2 3">
    <name type="scientific">Prunus yedoensis var. nudiflora</name>
    <dbReference type="NCBI Taxonomy" id="2094558"/>
    <lineage>
        <taxon>Eukaryota</taxon>
        <taxon>Viridiplantae</taxon>
        <taxon>Streptophyta</taxon>
        <taxon>Embryophyta</taxon>
        <taxon>Tracheophyta</taxon>
        <taxon>Spermatophyta</taxon>
        <taxon>Magnoliopsida</taxon>
        <taxon>eudicotyledons</taxon>
        <taxon>Gunneridae</taxon>
        <taxon>Pentapetalae</taxon>
        <taxon>rosids</taxon>
        <taxon>fabids</taxon>
        <taxon>Rosales</taxon>
        <taxon>Rosaceae</taxon>
        <taxon>Amygdaloideae</taxon>
        <taxon>Amygdaleae</taxon>
        <taxon>Prunus</taxon>
    </lineage>
</organism>
<evidence type="ECO:0000256" key="1">
    <source>
        <dbReference type="SAM" id="MobiDB-lite"/>
    </source>
</evidence>
<dbReference type="STRING" id="2094558.A0A314XV30"/>